<gene>
    <name evidence="2" type="ORF">GCM10010171_06340</name>
</gene>
<protein>
    <recommendedName>
        <fullName evidence="4">PPE family domain-containing protein</fullName>
    </recommendedName>
</protein>
<feature type="compositionally biased region" description="Pro residues" evidence="1">
    <location>
        <begin position="326"/>
        <end position="342"/>
    </location>
</feature>
<evidence type="ECO:0000313" key="3">
    <source>
        <dbReference type="Proteomes" id="UP000660680"/>
    </source>
</evidence>
<dbReference type="EMBL" id="BMRB01000001">
    <property type="protein sequence ID" value="GGS16813.1"/>
    <property type="molecule type" value="Genomic_DNA"/>
</dbReference>
<dbReference type="RefSeq" id="WP_189208749.1">
    <property type="nucleotide sequence ID" value="NZ_BMRB01000001.1"/>
</dbReference>
<dbReference type="SUPFAM" id="SSF140459">
    <property type="entry name" value="PE/PPE dimer-like"/>
    <property type="match status" value="1"/>
</dbReference>
<dbReference type="InterPro" id="IPR038332">
    <property type="entry name" value="PPE_sf"/>
</dbReference>
<evidence type="ECO:0008006" key="4">
    <source>
        <dbReference type="Google" id="ProtNLM"/>
    </source>
</evidence>
<organism evidence="2 3">
    <name type="scientific">Actinokineospora fastidiosa</name>
    <dbReference type="NCBI Taxonomy" id="1816"/>
    <lineage>
        <taxon>Bacteria</taxon>
        <taxon>Bacillati</taxon>
        <taxon>Actinomycetota</taxon>
        <taxon>Actinomycetes</taxon>
        <taxon>Pseudonocardiales</taxon>
        <taxon>Pseudonocardiaceae</taxon>
        <taxon>Actinokineospora</taxon>
    </lineage>
</organism>
<comment type="caution">
    <text evidence="2">The sequence shown here is derived from an EMBL/GenBank/DDBJ whole genome shotgun (WGS) entry which is preliminary data.</text>
</comment>
<feature type="compositionally biased region" description="Gly residues" evidence="1">
    <location>
        <begin position="351"/>
        <end position="427"/>
    </location>
</feature>
<keyword evidence="3" id="KW-1185">Reference proteome</keyword>
<dbReference type="Gene3D" id="1.20.1260.20">
    <property type="entry name" value="PPE superfamily"/>
    <property type="match status" value="1"/>
</dbReference>
<dbReference type="Proteomes" id="UP000660680">
    <property type="component" value="Unassembled WGS sequence"/>
</dbReference>
<accession>A0A918G3T0</accession>
<evidence type="ECO:0000313" key="2">
    <source>
        <dbReference type="EMBL" id="GGS16813.1"/>
    </source>
</evidence>
<reference evidence="2" key="1">
    <citation type="journal article" date="2014" name="Int. J. Syst. Evol. Microbiol.">
        <title>Complete genome sequence of Corynebacterium casei LMG S-19264T (=DSM 44701T), isolated from a smear-ripened cheese.</title>
        <authorList>
            <consortium name="US DOE Joint Genome Institute (JGI-PGF)"/>
            <person name="Walter F."/>
            <person name="Albersmeier A."/>
            <person name="Kalinowski J."/>
            <person name="Ruckert C."/>
        </authorList>
    </citation>
    <scope>NUCLEOTIDE SEQUENCE</scope>
    <source>
        <strain evidence="2">JCM 3276</strain>
    </source>
</reference>
<sequence length="463" mass="47255">MPNGDQPRYETHDYAGDRADDVSIAMRNMPEEDRSTTTELQQSIAEYQREQLAPDVEMGNDRVVVPQNWESRTSTELYAAATEKNVPTSADGLGRGFTEGGNRLAEAANRLLDAVTRLEHAWQGEAADAARNALKPLAQRTGQAGISAQYMGTAMSDQALAAATVRNMPEPMEFDRDAELTKALANPNPVAGMNDMQAKEEQARAVKAEQVKYMTEYTNTMAEIDSRTPTFVPPPPRSTDTGGGDGFQDGTRVTYDRTGSTDSYTPRGSTGDGDSRPGFIDGHHATNPHTVPPAPGYDGLDTGTDLSGYTPPQTSPVQPPVTVNPTPGPGPQPGPTQGPGPFSPVSTGPTGPTGGRSLTGGPRGPFGGGPGGPGGAGGPGAKPGLGAGMGQGGPGAGGRPGGAGAGAGGAGRGAGAGAGAGAGGRGGQGDEDLEHQRPSYLVEPDPEDTFGTDQITAPSVIGE</sequence>
<dbReference type="AlphaFoldDB" id="A0A918G3T0"/>
<feature type="compositionally biased region" description="Basic and acidic residues" evidence="1">
    <location>
        <begin position="7"/>
        <end position="20"/>
    </location>
</feature>
<proteinExistence type="predicted"/>
<feature type="region of interest" description="Disordered" evidence="1">
    <location>
        <begin position="1"/>
        <end position="20"/>
    </location>
</feature>
<reference evidence="2" key="2">
    <citation type="submission" date="2020-09" db="EMBL/GenBank/DDBJ databases">
        <authorList>
            <person name="Sun Q."/>
            <person name="Ohkuma M."/>
        </authorList>
    </citation>
    <scope>NUCLEOTIDE SEQUENCE</scope>
    <source>
        <strain evidence="2">JCM 3276</strain>
    </source>
</reference>
<evidence type="ECO:0000256" key="1">
    <source>
        <dbReference type="SAM" id="MobiDB-lite"/>
    </source>
</evidence>
<feature type="compositionally biased region" description="Polar residues" evidence="1">
    <location>
        <begin position="257"/>
        <end position="268"/>
    </location>
</feature>
<name>A0A918G3T0_9PSEU</name>
<feature type="region of interest" description="Disordered" evidence="1">
    <location>
        <begin position="224"/>
        <end position="463"/>
    </location>
</feature>